<gene>
    <name evidence="2" type="ORF">E6K75_06105</name>
</gene>
<comment type="caution">
    <text evidence="2">The sequence shown here is derived from an EMBL/GenBank/DDBJ whole genome shotgun (WGS) entry which is preliminary data.</text>
</comment>
<sequence length="184" mass="19337">MPDATSNLRILGSGTYKVGGEFAVQQQMSLELSVGGGAPQHFDSGLVTGGGEFPRININVSLHQNKACIDTVIHVDATDPIVASAGTGSDPSKELWAVVAPNPFHGQTQIRLVLPRSGDLDVTIYDVGGRAVRHLTKAAGVPAGLHAMSWDGRRDQGPACASGVYFLGAHVGTVRTMKRIVKLE</sequence>
<organism evidence="2 3">
    <name type="scientific">Eiseniibacteriota bacterium</name>
    <dbReference type="NCBI Taxonomy" id="2212470"/>
    <lineage>
        <taxon>Bacteria</taxon>
        <taxon>Candidatus Eiseniibacteriota</taxon>
    </lineage>
</organism>
<reference evidence="2 3" key="1">
    <citation type="journal article" date="2019" name="Nat. Microbiol.">
        <title>Mediterranean grassland soil C-N compound turnover is dependent on rainfall and depth, and is mediated by genomically divergent microorganisms.</title>
        <authorList>
            <person name="Diamond S."/>
            <person name="Andeer P.F."/>
            <person name="Li Z."/>
            <person name="Crits-Christoph A."/>
            <person name="Burstein D."/>
            <person name="Anantharaman K."/>
            <person name="Lane K.R."/>
            <person name="Thomas B.C."/>
            <person name="Pan C."/>
            <person name="Northen T.R."/>
            <person name="Banfield J.F."/>
        </authorList>
    </citation>
    <scope>NUCLEOTIDE SEQUENCE [LARGE SCALE GENOMIC DNA]</scope>
    <source>
        <strain evidence="2">WS_5</strain>
    </source>
</reference>
<dbReference type="Proteomes" id="UP000320913">
    <property type="component" value="Unassembled WGS sequence"/>
</dbReference>
<evidence type="ECO:0000313" key="3">
    <source>
        <dbReference type="Proteomes" id="UP000320913"/>
    </source>
</evidence>
<evidence type="ECO:0000259" key="1">
    <source>
        <dbReference type="Pfam" id="PF13860"/>
    </source>
</evidence>
<proteinExistence type="predicted"/>
<dbReference type="InterPro" id="IPR026444">
    <property type="entry name" value="Secre_tail"/>
</dbReference>
<dbReference type="AlphaFoldDB" id="A0A538T2M3"/>
<feature type="domain" description="FlgD/Vpr Ig-like" evidence="1">
    <location>
        <begin position="111"/>
        <end position="165"/>
    </location>
</feature>
<protein>
    <submittedName>
        <fullName evidence="2">T9SS type A sorting domain-containing protein</fullName>
    </submittedName>
</protein>
<evidence type="ECO:0000313" key="2">
    <source>
        <dbReference type="EMBL" id="TMQ57882.1"/>
    </source>
</evidence>
<dbReference type="Pfam" id="PF13860">
    <property type="entry name" value="FlgD_ig"/>
    <property type="match status" value="1"/>
</dbReference>
<dbReference type="NCBIfam" id="TIGR04183">
    <property type="entry name" value="Por_Secre_tail"/>
    <property type="match status" value="1"/>
</dbReference>
<name>A0A538T2M3_UNCEI</name>
<accession>A0A538T2M3</accession>
<dbReference type="EMBL" id="VBOV01000149">
    <property type="protein sequence ID" value="TMQ57882.1"/>
    <property type="molecule type" value="Genomic_DNA"/>
</dbReference>
<dbReference type="InterPro" id="IPR025965">
    <property type="entry name" value="FlgD/Vpr_Ig-like"/>
</dbReference>
<dbReference type="Gene3D" id="2.60.40.4070">
    <property type="match status" value="1"/>
</dbReference>